<organism evidence="1 2">
    <name type="scientific">Thelephora ganbajun</name>
    <name type="common">Ganba fungus</name>
    <dbReference type="NCBI Taxonomy" id="370292"/>
    <lineage>
        <taxon>Eukaryota</taxon>
        <taxon>Fungi</taxon>
        <taxon>Dikarya</taxon>
        <taxon>Basidiomycota</taxon>
        <taxon>Agaricomycotina</taxon>
        <taxon>Agaricomycetes</taxon>
        <taxon>Thelephorales</taxon>
        <taxon>Thelephoraceae</taxon>
        <taxon>Thelephora</taxon>
    </lineage>
</organism>
<sequence>MFFDILRIRNRNAATAHIVRILHIRSVGVGVGTTGIPHAAAAAAAVAEVGKRHTVGSGRLPEGVEVGVHHRSTPGTAVVDVRTVVEIHILQVERGEADTKVVSSGEVGTQGSAGNGSAAVVVALGVDTGYAEAEAVEANTSFVAVENTCSAEAVVGWKPGTASWDCCPIFLARHKDRGRVSVGVVDVVGCRIAEIVVGVGPVEMVPHRIGSASAQGLTNRTDSGKVGVGVETWW</sequence>
<reference evidence="1" key="2">
    <citation type="journal article" date="2020" name="Nat. Commun.">
        <title>Large-scale genome sequencing of mycorrhizal fungi provides insights into the early evolution of symbiotic traits.</title>
        <authorList>
            <person name="Miyauchi S."/>
            <person name="Kiss E."/>
            <person name="Kuo A."/>
            <person name="Drula E."/>
            <person name="Kohler A."/>
            <person name="Sanchez-Garcia M."/>
            <person name="Morin E."/>
            <person name="Andreopoulos B."/>
            <person name="Barry K.W."/>
            <person name="Bonito G."/>
            <person name="Buee M."/>
            <person name="Carver A."/>
            <person name="Chen C."/>
            <person name="Cichocki N."/>
            <person name="Clum A."/>
            <person name="Culley D."/>
            <person name="Crous P.W."/>
            <person name="Fauchery L."/>
            <person name="Girlanda M."/>
            <person name="Hayes R.D."/>
            <person name="Keri Z."/>
            <person name="LaButti K."/>
            <person name="Lipzen A."/>
            <person name="Lombard V."/>
            <person name="Magnuson J."/>
            <person name="Maillard F."/>
            <person name="Murat C."/>
            <person name="Nolan M."/>
            <person name="Ohm R.A."/>
            <person name="Pangilinan J."/>
            <person name="Pereira M.F."/>
            <person name="Perotto S."/>
            <person name="Peter M."/>
            <person name="Pfister S."/>
            <person name="Riley R."/>
            <person name="Sitrit Y."/>
            <person name="Stielow J.B."/>
            <person name="Szollosi G."/>
            <person name="Zifcakova L."/>
            <person name="Stursova M."/>
            <person name="Spatafora J.W."/>
            <person name="Tedersoo L."/>
            <person name="Vaario L.M."/>
            <person name="Yamada A."/>
            <person name="Yan M."/>
            <person name="Wang P."/>
            <person name="Xu J."/>
            <person name="Bruns T."/>
            <person name="Baldrian P."/>
            <person name="Vilgalys R."/>
            <person name="Dunand C."/>
            <person name="Henrissat B."/>
            <person name="Grigoriev I.V."/>
            <person name="Hibbett D."/>
            <person name="Nagy L.G."/>
            <person name="Martin F.M."/>
        </authorList>
    </citation>
    <scope>NUCLEOTIDE SEQUENCE</scope>
    <source>
        <strain evidence="1">P2</strain>
    </source>
</reference>
<dbReference type="Proteomes" id="UP000886501">
    <property type="component" value="Unassembled WGS sequence"/>
</dbReference>
<dbReference type="EMBL" id="MU118016">
    <property type="protein sequence ID" value="KAF9648276.1"/>
    <property type="molecule type" value="Genomic_DNA"/>
</dbReference>
<keyword evidence="2" id="KW-1185">Reference proteome</keyword>
<proteinExistence type="predicted"/>
<protein>
    <submittedName>
        <fullName evidence="1">Uncharacterized protein</fullName>
    </submittedName>
</protein>
<evidence type="ECO:0000313" key="2">
    <source>
        <dbReference type="Proteomes" id="UP000886501"/>
    </source>
</evidence>
<evidence type="ECO:0000313" key="1">
    <source>
        <dbReference type="EMBL" id="KAF9648276.1"/>
    </source>
</evidence>
<gene>
    <name evidence="1" type="ORF">BDM02DRAFT_2314732</name>
</gene>
<accession>A0ACB6ZF74</accession>
<comment type="caution">
    <text evidence="1">The sequence shown here is derived from an EMBL/GenBank/DDBJ whole genome shotgun (WGS) entry which is preliminary data.</text>
</comment>
<reference evidence="1" key="1">
    <citation type="submission" date="2019-10" db="EMBL/GenBank/DDBJ databases">
        <authorList>
            <consortium name="DOE Joint Genome Institute"/>
            <person name="Kuo A."/>
            <person name="Miyauchi S."/>
            <person name="Kiss E."/>
            <person name="Drula E."/>
            <person name="Kohler A."/>
            <person name="Sanchez-Garcia M."/>
            <person name="Andreopoulos B."/>
            <person name="Barry K.W."/>
            <person name="Bonito G."/>
            <person name="Buee M."/>
            <person name="Carver A."/>
            <person name="Chen C."/>
            <person name="Cichocki N."/>
            <person name="Clum A."/>
            <person name="Culley D."/>
            <person name="Crous P.W."/>
            <person name="Fauchery L."/>
            <person name="Girlanda M."/>
            <person name="Hayes R."/>
            <person name="Keri Z."/>
            <person name="Labutti K."/>
            <person name="Lipzen A."/>
            <person name="Lombard V."/>
            <person name="Magnuson J."/>
            <person name="Maillard F."/>
            <person name="Morin E."/>
            <person name="Murat C."/>
            <person name="Nolan M."/>
            <person name="Ohm R."/>
            <person name="Pangilinan J."/>
            <person name="Pereira M."/>
            <person name="Perotto S."/>
            <person name="Peter M."/>
            <person name="Riley R."/>
            <person name="Sitrit Y."/>
            <person name="Stielow B."/>
            <person name="Szollosi G."/>
            <person name="Zifcakova L."/>
            <person name="Stursova M."/>
            <person name="Spatafora J.W."/>
            <person name="Tedersoo L."/>
            <person name="Vaario L.-M."/>
            <person name="Yamada A."/>
            <person name="Yan M."/>
            <person name="Wang P."/>
            <person name="Xu J."/>
            <person name="Bruns T."/>
            <person name="Baldrian P."/>
            <person name="Vilgalys R."/>
            <person name="Henrissat B."/>
            <person name="Grigoriev I.V."/>
            <person name="Hibbett D."/>
            <person name="Nagy L.G."/>
            <person name="Martin F.M."/>
        </authorList>
    </citation>
    <scope>NUCLEOTIDE SEQUENCE</scope>
    <source>
        <strain evidence="1">P2</strain>
    </source>
</reference>
<name>A0ACB6ZF74_THEGA</name>